<accession>A0A017HAQ1</accession>
<evidence type="ECO:0000256" key="1">
    <source>
        <dbReference type="SAM" id="SignalP"/>
    </source>
</evidence>
<feature type="chain" id="PRO_5001495742" evidence="1">
    <location>
        <begin position="20"/>
        <end position="119"/>
    </location>
</feature>
<evidence type="ECO:0000313" key="3">
    <source>
        <dbReference type="Proteomes" id="UP000019666"/>
    </source>
</evidence>
<organism evidence="2 3">
    <name type="scientific">Rubellimicrobium mesophilum DSM 19309</name>
    <dbReference type="NCBI Taxonomy" id="442562"/>
    <lineage>
        <taxon>Bacteria</taxon>
        <taxon>Pseudomonadati</taxon>
        <taxon>Pseudomonadota</taxon>
        <taxon>Alphaproteobacteria</taxon>
        <taxon>Rhodobacterales</taxon>
        <taxon>Roseobacteraceae</taxon>
        <taxon>Rubellimicrobium</taxon>
    </lineage>
</organism>
<dbReference type="RefSeq" id="WP_037284277.1">
    <property type="nucleotide sequence ID" value="NZ_KK088637.1"/>
</dbReference>
<dbReference type="HOGENOM" id="CLU_2119388_0_0_5"/>
<dbReference type="Gene3D" id="2.60.120.380">
    <property type="match status" value="1"/>
</dbReference>
<protein>
    <submittedName>
        <fullName evidence="2">Uncharacterized protein</fullName>
    </submittedName>
</protein>
<sequence>MVRSAVALALGLVPAVASAQAPCQEIRFAPGASEGVVTGEVPADSSLCFTIEVGEGQHAEVSVEDLGPDVMIVTVPGVSEVQESIDWTTRAGIYEIRVMPLFRSRGYNAFRLRVAVSGG</sequence>
<proteinExistence type="predicted"/>
<comment type="caution">
    <text evidence="2">The sequence shown here is derived from an EMBL/GenBank/DDBJ whole genome shotgun (WGS) entry which is preliminary data.</text>
</comment>
<feature type="signal peptide" evidence="1">
    <location>
        <begin position="1"/>
        <end position="19"/>
    </location>
</feature>
<keyword evidence="1" id="KW-0732">Signal</keyword>
<dbReference type="OrthoDB" id="7866630at2"/>
<dbReference type="AlphaFoldDB" id="A0A017HAQ1"/>
<gene>
    <name evidence="2" type="ORF">Rumeso_04933</name>
</gene>
<reference evidence="2 3" key="1">
    <citation type="submission" date="2013-02" db="EMBL/GenBank/DDBJ databases">
        <authorList>
            <person name="Fiebig A."/>
            <person name="Goeker M."/>
            <person name="Klenk H.-P.P."/>
        </authorList>
    </citation>
    <scope>NUCLEOTIDE SEQUENCE [LARGE SCALE GENOMIC DNA]</scope>
    <source>
        <strain evidence="2 3">DSM 19309</strain>
    </source>
</reference>
<dbReference type="Proteomes" id="UP000019666">
    <property type="component" value="Unassembled WGS sequence"/>
</dbReference>
<dbReference type="EMBL" id="AOSK01000136">
    <property type="protein sequence ID" value="EYD71532.1"/>
    <property type="molecule type" value="Genomic_DNA"/>
</dbReference>
<evidence type="ECO:0000313" key="2">
    <source>
        <dbReference type="EMBL" id="EYD71532.1"/>
    </source>
</evidence>
<keyword evidence="3" id="KW-1185">Reference proteome</keyword>
<name>A0A017HAQ1_9RHOB</name>